<gene>
    <name evidence="1" type="ORF">RHMOL_Rhmol11G0091300</name>
</gene>
<reference evidence="1" key="1">
    <citation type="submission" date="2022-02" db="EMBL/GenBank/DDBJ databases">
        <title>Plant Genome Project.</title>
        <authorList>
            <person name="Zhang R.-G."/>
        </authorList>
    </citation>
    <scope>NUCLEOTIDE SEQUENCE</scope>
    <source>
        <strain evidence="1">AT1</strain>
    </source>
</reference>
<dbReference type="EMBL" id="CM046398">
    <property type="protein sequence ID" value="KAI8530853.1"/>
    <property type="molecule type" value="Genomic_DNA"/>
</dbReference>
<comment type="caution">
    <text evidence="1">The sequence shown here is derived from an EMBL/GenBank/DDBJ whole genome shotgun (WGS) entry which is preliminary data.</text>
</comment>
<dbReference type="Proteomes" id="UP001062846">
    <property type="component" value="Chromosome 11"/>
</dbReference>
<name>A0ACC0LPX9_RHOML</name>
<evidence type="ECO:0000313" key="1">
    <source>
        <dbReference type="EMBL" id="KAI8530853.1"/>
    </source>
</evidence>
<evidence type="ECO:0000313" key="2">
    <source>
        <dbReference type="Proteomes" id="UP001062846"/>
    </source>
</evidence>
<proteinExistence type="predicted"/>
<sequence length="61" mass="6833">MIEYPTGLYEAQTDGRKEQEPSYRYENPERNLAEHQTKATSGQKGKGPQEHPKGIKGSSAK</sequence>
<keyword evidence="2" id="KW-1185">Reference proteome</keyword>
<protein>
    <submittedName>
        <fullName evidence="1">Uncharacterized protein</fullName>
    </submittedName>
</protein>
<organism evidence="1 2">
    <name type="scientific">Rhododendron molle</name>
    <name type="common">Chinese azalea</name>
    <name type="synonym">Azalea mollis</name>
    <dbReference type="NCBI Taxonomy" id="49168"/>
    <lineage>
        <taxon>Eukaryota</taxon>
        <taxon>Viridiplantae</taxon>
        <taxon>Streptophyta</taxon>
        <taxon>Embryophyta</taxon>
        <taxon>Tracheophyta</taxon>
        <taxon>Spermatophyta</taxon>
        <taxon>Magnoliopsida</taxon>
        <taxon>eudicotyledons</taxon>
        <taxon>Gunneridae</taxon>
        <taxon>Pentapetalae</taxon>
        <taxon>asterids</taxon>
        <taxon>Ericales</taxon>
        <taxon>Ericaceae</taxon>
        <taxon>Ericoideae</taxon>
        <taxon>Rhodoreae</taxon>
        <taxon>Rhododendron</taxon>
    </lineage>
</organism>
<accession>A0ACC0LPX9</accession>